<accession>A0A1M5K0N9</accession>
<feature type="compositionally biased region" description="Basic and acidic residues" evidence="1">
    <location>
        <begin position="317"/>
        <end position="333"/>
    </location>
</feature>
<feature type="region of interest" description="Disordered" evidence="1">
    <location>
        <begin position="299"/>
        <end position="333"/>
    </location>
</feature>
<dbReference type="InterPro" id="IPR052537">
    <property type="entry name" value="Extradiol_RC_dioxygenase"/>
</dbReference>
<proteinExistence type="predicted"/>
<dbReference type="STRING" id="43928.SAMN05443636_0333"/>
<reference evidence="3 4" key="1">
    <citation type="submission" date="2016-11" db="EMBL/GenBank/DDBJ databases">
        <authorList>
            <person name="Jaros S."/>
            <person name="Januszkiewicz K."/>
            <person name="Wedrychowicz H."/>
        </authorList>
    </citation>
    <scope>NUCLEOTIDE SEQUENCE [LARGE SCALE GENOMIC DNA]</scope>
    <source>
        <strain evidence="3 4">DSM 9297</strain>
    </source>
</reference>
<dbReference type="Proteomes" id="UP000184357">
    <property type="component" value="Unassembled WGS sequence"/>
</dbReference>
<dbReference type="Pfam" id="PF00903">
    <property type="entry name" value="Glyoxalase"/>
    <property type="match status" value="2"/>
</dbReference>
<feature type="domain" description="VOC" evidence="2">
    <location>
        <begin position="7"/>
        <end position="131"/>
    </location>
</feature>
<evidence type="ECO:0000313" key="4">
    <source>
        <dbReference type="Proteomes" id="UP000184357"/>
    </source>
</evidence>
<dbReference type="EMBL" id="FQWV01000001">
    <property type="protein sequence ID" value="SHG46255.1"/>
    <property type="molecule type" value="Genomic_DNA"/>
</dbReference>
<sequence length="333" mass="36795">MLSDTPGIHHVTSMVGDPQANLDFYVGTLGLRLVKRTVNHEDVLRYHLYYGNGAGDLGTVYTCFPYPNEPPGRRGRPQITGASFAVPEGSLDFWADRLADRGVDTERISRFDESALRFADPSGTRLELVAADQPVAPWNDGPIPECTAIRGIHGVTALPTNPFATASVLETLGFDLVDEESDRVRYRAGGDRATVVDLLDREAEFGREGTGSFHHVAVRVADEEQLHEWHDLLRERDIDVSRVRDRHYYKALYVREPGGILIELSTEAPEFGVDESRERFGESLVLPPWAEEDREMIEGQLPPVEVPTAATGWGRRGGGDRSADGTADDRAGD</sequence>
<feature type="domain" description="VOC" evidence="2">
    <location>
        <begin position="151"/>
        <end position="267"/>
    </location>
</feature>
<dbReference type="SUPFAM" id="SSF54593">
    <property type="entry name" value="Glyoxalase/Bleomycin resistance protein/Dihydroxybiphenyl dioxygenase"/>
    <property type="match status" value="1"/>
</dbReference>
<evidence type="ECO:0000313" key="3">
    <source>
        <dbReference type="EMBL" id="SHG46255.1"/>
    </source>
</evidence>
<dbReference type="OrthoDB" id="9710at2157"/>
<dbReference type="Gene3D" id="3.10.180.10">
    <property type="entry name" value="2,3-Dihydroxybiphenyl 1,2-Dioxygenase, domain 1"/>
    <property type="match status" value="2"/>
</dbReference>
<dbReference type="InterPro" id="IPR029068">
    <property type="entry name" value="Glyas_Bleomycin-R_OHBP_Dase"/>
</dbReference>
<gene>
    <name evidence="3" type="ORF">SAMN05443636_0333</name>
</gene>
<evidence type="ECO:0000259" key="2">
    <source>
        <dbReference type="PROSITE" id="PS51819"/>
    </source>
</evidence>
<dbReference type="InterPro" id="IPR004360">
    <property type="entry name" value="Glyas_Fos-R_dOase_dom"/>
</dbReference>
<name>A0A1M5K0N9_9EURY</name>
<keyword evidence="4" id="KW-1185">Reference proteome</keyword>
<organism evidence="3 4">
    <name type="scientific">Halobaculum gomorrense</name>
    <dbReference type="NCBI Taxonomy" id="43928"/>
    <lineage>
        <taxon>Archaea</taxon>
        <taxon>Methanobacteriati</taxon>
        <taxon>Methanobacteriota</taxon>
        <taxon>Stenosarchaea group</taxon>
        <taxon>Halobacteria</taxon>
        <taxon>Halobacteriales</taxon>
        <taxon>Haloferacaceae</taxon>
        <taxon>Halobaculum</taxon>
    </lineage>
</organism>
<evidence type="ECO:0000256" key="1">
    <source>
        <dbReference type="SAM" id="MobiDB-lite"/>
    </source>
</evidence>
<dbReference type="PANTHER" id="PTHR36110:SF4">
    <property type="entry name" value="RING-CLEAVING DIOXYGENASE MHQA-RELATED"/>
    <property type="match status" value="1"/>
</dbReference>
<dbReference type="AlphaFoldDB" id="A0A1M5K0N9"/>
<dbReference type="InterPro" id="IPR037523">
    <property type="entry name" value="VOC_core"/>
</dbReference>
<dbReference type="PANTHER" id="PTHR36110">
    <property type="entry name" value="RING-CLEAVING DIOXYGENASE MHQE-RELATED"/>
    <property type="match status" value="1"/>
</dbReference>
<dbReference type="PROSITE" id="PS51819">
    <property type="entry name" value="VOC"/>
    <property type="match status" value="2"/>
</dbReference>
<dbReference type="RefSeq" id="WP_073306663.1">
    <property type="nucleotide sequence ID" value="NZ_FQWV01000001.1"/>
</dbReference>
<protein>
    <submittedName>
        <fullName evidence="3">Glyoxalase family protein</fullName>
    </submittedName>
</protein>